<evidence type="ECO:0000313" key="2">
    <source>
        <dbReference type="EMBL" id="MFD1141971.1"/>
    </source>
</evidence>
<gene>
    <name evidence="2" type="ORF">ACFQ4C_12665</name>
</gene>
<dbReference type="InterPro" id="IPR013083">
    <property type="entry name" value="Znf_RING/FYVE/PHD"/>
</dbReference>
<dbReference type="Pfam" id="PF02148">
    <property type="entry name" value="zf-UBP"/>
    <property type="match status" value="1"/>
</dbReference>
<evidence type="ECO:0000259" key="1">
    <source>
        <dbReference type="PROSITE" id="PS50271"/>
    </source>
</evidence>
<feature type="domain" description="UBP-type" evidence="1">
    <location>
        <begin position="5"/>
        <end position="93"/>
    </location>
</feature>
<dbReference type="EMBL" id="JBHTLP010000008">
    <property type="protein sequence ID" value="MFD1141971.1"/>
    <property type="molecule type" value="Genomic_DNA"/>
</dbReference>
<dbReference type="Gene3D" id="3.30.40.10">
    <property type="entry name" value="Zinc/RING finger domain, C3HC4 (zinc finger)"/>
    <property type="match status" value="1"/>
</dbReference>
<dbReference type="Proteomes" id="UP001597116">
    <property type="component" value="Unassembled WGS sequence"/>
</dbReference>
<dbReference type="SUPFAM" id="SSF57850">
    <property type="entry name" value="RING/U-box"/>
    <property type="match status" value="1"/>
</dbReference>
<proteinExistence type="predicted"/>
<dbReference type="RefSeq" id="WP_265992476.1">
    <property type="nucleotide sequence ID" value="NZ_CP110973.1"/>
</dbReference>
<name>A0ABW3Q983_9BACT</name>
<evidence type="ECO:0000313" key="3">
    <source>
        <dbReference type="Proteomes" id="UP001597116"/>
    </source>
</evidence>
<accession>A0ABW3Q983</accession>
<reference evidence="3" key="1">
    <citation type="journal article" date="2019" name="Int. J. Syst. Evol. Microbiol.">
        <title>The Global Catalogue of Microorganisms (GCM) 10K type strain sequencing project: providing services to taxonomists for standard genome sequencing and annotation.</title>
        <authorList>
            <consortium name="The Broad Institute Genomics Platform"/>
            <consortium name="The Broad Institute Genome Sequencing Center for Infectious Disease"/>
            <person name="Wu L."/>
            <person name="Ma J."/>
        </authorList>
    </citation>
    <scope>NUCLEOTIDE SEQUENCE [LARGE SCALE GENOMIC DNA]</scope>
    <source>
        <strain evidence="3">CCUG 55608</strain>
    </source>
</reference>
<organism evidence="2 3">
    <name type="scientific">Larkinella insperata</name>
    <dbReference type="NCBI Taxonomy" id="332158"/>
    <lineage>
        <taxon>Bacteria</taxon>
        <taxon>Pseudomonadati</taxon>
        <taxon>Bacteroidota</taxon>
        <taxon>Cytophagia</taxon>
        <taxon>Cytophagales</taxon>
        <taxon>Spirosomataceae</taxon>
        <taxon>Larkinella</taxon>
    </lineage>
</organism>
<keyword evidence="3" id="KW-1185">Reference proteome</keyword>
<comment type="caution">
    <text evidence="2">The sequence shown here is derived from an EMBL/GenBank/DDBJ whole genome shotgun (WGS) entry which is preliminary data.</text>
</comment>
<protein>
    <submittedName>
        <fullName evidence="2">UBP-type zinc finger domain-containing protein</fullName>
    </submittedName>
</protein>
<sequence length="93" mass="10252">MLKRKSCSHLNEVETVALPGQPAVCEECVKTGDSWVHLRTCQTCGKTHCCDSSPNQHATKHFHGTGHPVIASAEPGESWLWCYVDELITPYAT</sequence>
<dbReference type="PROSITE" id="PS50271">
    <property type="entry name" value="ZF_UBP"/>
    <property type="match status" value="1"/>
</dbReference>
<dbReference type="InterPro" id="IPR001607">
    <property type="entry name" value="Znf_UBP"/>
</dbReference>